<proteinExistence type="predicted"/>
<dbReference type="RefSeq" id="WP_038187776.1">
    <property type="nucleotide sequence ID" value="NZ_CAWLWA010000164.1"/>
</dbReference>
<gene>
    <name evidence="1" type="ORF">XBI1_2300009</name>
</gene>
<protein>
    <recommendedName>
        <fullName evidence="3">Fimbrial protein</fullName>
    </recommendedName>
</protein>
<dbReference type="AlphaFoldDB" id="A0A077QIF4"/>
<dbReference type="Gene3D" id="2.60.40.1090">
    <property type="entry name" value="Fimbrial-type adhesion domain"/>
    <property type="match status" value="1"/>
</dbReference>
<evidence type="ECO:0000313" key="1">
    <source>
        <dbReference type="EMBL" id="CDH33008.1"/>
    </source>
</evidence>
<dbReference type="HOGENOM" id="CLU_860384_0_0_6"/>
<reference evidence="1" key="1">
    <citation type="submission" date="2013-07" db="EMBL/GenBank/DDBJ databases">
        <title>Sub-species coevolution in mutualistic symbiosis.</title>
        <authorList>
            <person name="Murfin K."/>
            <person name="Klassen J."/>
            <person name="Lee M."/>
            <person name="Forst S."/>
            <person name="Stock P."/>
            <person name="Goodrich-Blair H."/>
        </authorList>
    </citation>
    <scope>NUCLEOTIDE SEQUENCE [LARGE SCALE GENOMIC DNA]</scope>
    <source>
        <strain evidence="1">Intermedium</strain>
    </source>
</reference>
<dbReference type="InterPro" id="IPR036937">
    <property type="entry name" value="Adhesion_dom_fimbrial_sf"/>
</dbReference>
<comment type="caution">
    <text evidence="1">The sequence shown here is derived from an EMBL/GenBank/DDBJ whole genome shotgun (WGS) entry which is preliminary data.</text>
</comment>
<dbReference type="GO" id="GO:0009289">
    <property type="term" value="C:pilus"/>
    <property type="evidence" value="ECO:0007669"/>
    <property type="project" value="InterPro"/>
</dbReference>
<dbReference type="GO" id="GO:0007155">
    <property type="term" value="P:cell adhesion"/>
    <property type="evidence" value="ECO:0007669"/>
    <property type="project" value="InterPro"/>
</dbReference>
<sequence length="345" mass="37503">MNKKILFSIFGLLIGNPIYGLCGDWGYYISSGNTNATGTYTGVTSGYSIMTIEIDLPSLITGKEAWINGQCYAGEVNSLAVLNLRKEIKLKINGKEITATGMLNRNDIRLSSEIGYTYQKDGFTSFSTSDYYTVSTCGKNGASDQWQNWFSGKNIIKYKITDEIPVGHYTGSVNIGTLNAYREPTPQTHFDIYGASLIYGVQINMNYTINITNSCKIMPSDSIEIKHKDLTTTNFDGDLVKRNINIQCDNPADITLSLTSSSSSGKDIGTGNKIELPLSTNKPGVSSLLAVEGNSLMYDPSKNKSTLKVGSGGEVLQISSMLKKTSDNITPGEYSTNAILTTAFD</sequence>
<accession>A0A077QIF4</accession>
<dbReference type="Proteomes" id="UP000028480">
    <property type="component" value="Unassembled WGS sequence"/>
</dbReference>
<evidence type="ECO:0000313" key="2">
    <source>
        <dbReference type="Proteomes" id="UP000028480"/>
    </source>
</evidence>
<evidence type="ECO:0008006" key="3">
    <source>
        <dbReference type="Google" id="ProtNLM"/>
    </source>
</evidence>
<organism evidence="1 2">
    <name type="scientific">Xenorhabdus bovienii str. Intermedium</name>
    <dbReference type="NCBI Taxonomy" id="1379677"/>
    <lineage>
        <taxon>Bacteria</taxon>
        <taxon>Pseudomonadati</taxon>
        <taxon>Pseudomonadota</taxon>
        <taxon>Gammaproteobacteria</taxon>
        <taxon>Enterobacterales</taxon>
        <taxon>Morganellaceae</taxon>
        <taxon>Xenorhabdus</taxon>
    </lineage>
</organism>
<dbReference type="EMBL" id="CBTB010000147">
    <property type="protein sequence ID" value="CDH33008.1"/>
    <property type="molecule type" value="Genomic_DNA"/>
</dbReference>
<name>A0A077QIF4_XENBV</name>